<comment type="caution">
    <text evidence="5">The sequence shown here is derived from an EMBL/GenBank/DDBJ whole genome shotgun (WGS) entry which is preliminary data.</text>
</comment>
<dbReference type="InterPro" id="IPR018656">
    <property type="entry name" value="DUF2087"/>
</dbReference>
<dbReference type="SMART" id="SM00418">
    <property type="entry name" value="HTH_ARSR"/>
    <property type="match status" value="1"/>
</dbReference>
<reference evidence="5 6" key="1">
    <citation type="submission" date="2019-07" db="EMBL/GenBank/DDBJ databases">
        <title>Whole genome shotgun sequence of Deinococcus cellulosilyticus NBRC 106333.</title>
        <authorList>
            <person name="Hosoyama A."/>
            <person name="Uohara A."/>
            <person name="Ohji S."/>
            <person name="Ichikawa N."/>
        </authorList>
    </citation>
    <scope>NUCLEOTIDE SEQUENCE [LARGE SCALE GENOMIC DNA]</scope>
    <source>
        <strain evidence="5 6">NBRC 106333</strain>
    </source>
</reference>
<dbReference type="RefSeq" id="WP_146891464.1">
    <property type="nucleotide sequence ID" value="NZ_BJXB01000048.1"/>
</dbReference>
<keyword evidence="2" id="KW-0238">DNA-binding</keyword>
<protein>
    <recommendedName>
        <fullName evidence="4">HTH arsR-type domain-containing protein</fullName>
    </recommendedName>
</protein>
<dbReference type="PRINTS" id="PR00778">
    <property type="entry name" value="HTHARSR"/>
</dbReference>
<dbReference type="CDD" id="cd00090">
    <property type="entry name" value="HTH_ARSR"/>
    <property type="match status" value="1"/>
</dbReference>
<dbReference type="Gene3D" id="1.10.10.10">
    <property type="entry name" value="Winged helix-like DNA-binding domain superfamily/Winged helix DNA-binding domain"/>
    <property type="match status" value="1"/>
</dbReference>
<dbReference type="InterPro" id="IPR001845">
    <property type="entry name" value="HTH_ArsR_DNA-bd_dom"/>
</dbReference>
<feature type="domain" description="HTH arsR-type" evidence="4">
    <location>
        <begin position="1"/>
        <end position="94"/>
    </location>
</feature>
<dbReference type="InterPro" id="IPR051081">
    <property type="entry name" value="HTH_MetalResp_TranReg"/>
</dbReference>
<proteinExistence type="predicted"/>
<dbReference type="Pfam" id="PF01022">
    <property type="entry name" value="HTH_5"/>
    <property type="match status" value="1"/>
</dbReference>
<dbReference type="InterPro" id="IPR036388">
    <property type="entry name" value="WH-like_DNA-bd_sf"/>
</dbReference>
<organism evidence="5 6">
    <name type="scientific">Deinococcus cellulosilyticus (strain DSM 18568 / NBRC 106333 / KACC 11606 / 5516J-15)</name>
    <dbReference type="NCBI Taxonomy" id="1223518"/>
    <lineage>
        <taxon>Bacteria</taxon>
        <taxon>Thermotogati</taxon>
        <taxon>Deinococcota</taxon>
        <taxon>Deinococci</taxon>
        <taxon>Deinococcales</taxon>
        <taxon>Deinococcaceae</taxon>
        <taxon>Deinococcus</taxon>
    </lineage>
</organism>
<dbReference type="InterPro" id="IPR011991">
    <property type="entry name" value="ArsR-like_HTH"/>
</dbReference>
<dbReference type="PANTHER" id="PTHR33154:SF33">
    <property type="entry name" value="TRANSCRIPTIONAL REPRESSOR SDPR"/>
    <property type="match status" value="1"/>
</dbReference>
<keyword evidence="1" id="KW-0805">Transcription regulation</keyword>
<sequence>MTLTPEQILDLCKALSDGNRLRILGLLAQQPLAVEKIAEALQVGVSTTSHHLSRLSKAGLVHAAAQGHYSIYSVRQETLTALGALLSDPARLAGLSEVQAAGDKFASKVLQVFLDEEGRIKAFPMQHKKMMVLLNHVLQVFESGQSYTEKEVNDLLLRFHDDTATLRRNLVEHGLMHREGGGGRYWRASDLPADEEA</sequence>
<evidence type="ECO:0000256" key="2">
    <source>
        <dbReference type="ARBA" id="ARBA00023125"/>
    </source>
</evidence>
<dbReference type="Proteomes" id="UP000321306">
    <property type="component" value="Unassembled WGS sequence"/>
</dbReference>
<keyword evidence="3" id="KW-0804">Transcription</keyword>
<gene>
    <name evidence="5" type="ORF">DC3_55680</name>
</gene>
<evidence type="ECO:0000259" key="4">
    <source>
        <dbReference type="PROSITE" id="PS50987"/>
    </source>
</evidence>
<evidence type="ECO:0000256" key="3">
    <source>
        <dbReference type="ARBA" id="ARBA00023163"/>
    </source>
</evidence>
<dbReference type="AlphaFoldDB" id="A0A511NAU9"/>
<dbReference type="EMBL" id="BJXB01000048">
    <property type="protein sequence ID" value="GEM49933.1"/>
    <property type="molecule type" value="Genomic_DNA"/>
</dbReference>
<dbReference type="InterPro" id="IPR036390">
    <property type="entry name" value="WH_DNA-bd_sf"/>
</dbReference>
<dbReference type="Pfam" id="PF09860">
    <property type="entry name" value="DUF2087"/>
    <property type="match status" value="1"/>
</dbReference>
<keyword evidence="6" id="KW-1185">Reference proteome</keyword>
<accession>A0A511NAU9</accession>
<evidence type="ECO:0000313" key="6">
    <source>
        <dbReference type="Proteomes" id="UP000321306"/>
    </source>
</evidence>
<dbReference type="OrthoDB" id="529288at2"/>
<dbReference type="NCBIfam" id="NF033788">
    <property type="entry name" value="HTH_metalloreg"/>
    <property type="match status" value="1"/>
</dbReference>
<dbReference type="PANTHER" id="PTHR33154">
    <property type="entry name" value="TRANSCRIPTIONAL REGULATOR, ARSR FAMILY"/>
    <property type="match status" value="1"/>
</dbReference>
<dbReference type="GO" id="GO:0003700">
    <property type="term" value="F:DNA-binding transcription factor activity"/>
    <property type="evidence" value="ECO:0007669"/>
    <property type="project" value="InterPro"/>
</dbReference>
<evidence type="ECO:0000256" key="1">
    <source>
        <dbReference type="ARBA" id="ARBA00023015"/>
    </source>
</evidence>
<dbReference type="PROSITE" id="PS50987">
    <property type="entry name" value="HTH_ARSR_2"/>
    <property type="match status" value="1"/>
</dbReference>
<name>A0A511NAU9_DEIC1</name>
<evidence type="ECO:0000313" key="5">
    <source>
        <dbReference type="EMBL" id="GEM49933.1"/>
    </source>
</evidence>
<dbReference type="SUPFAM" id="SSF46785">
    <property type="entry name" value="Winged helix' DNA-binding domain"/>
    <property type="match status" value="1"/>
</dbReference>
<dbReference type="GO" id="GO:0003677">
    <property type="term" value="F:DNA binding"/>
    <property type="evidence" value="ECO:0007669"/>
    <property type="project" value="UniProtKB-KW"/>
</dbReference>